<dbReference type="Pfam" id="PF03787">
    <property type="entry name" value="RAMPs"/>
    <property type="match status" value="1"/>
</dbReference>
<organism evidence="3 4">
    <name type="scientific">Methanosarcina barkeri 3</name>
    <dbReference type="NCBI Taxonomy" id="1434107"/>
    <lineage>
        <taxon>Archaea</taxon>
        <taxon>Methanobacteriati</taxon>
        <taxon>Methanobacteriota</taxon>
        <taxon>Stenosarchaea group</taxon>
        <taxon>Methanomicrobia</taxon>
        <taxon>Methanosarcinales</taxon>
        <taxon>Methanosarcinaceae</taxon>
        <taxon>Methanosarcina</taxon>
    </lineage>
</organism>
<gene>
    <name evidence="3" type="ORF">MSBR3_0142</name>
</gene>
<evidence type="ECO:0000259" key="2">
    <source>
        <dbReference type="Pfam" id="PF03787"/>
    </source>
</evidence>
<dbReference type="OrthoDB" id="142905at2157"/>
<dbReference type="STRING" id="1434107.MSBR3_0142"/>
<dbReference type="InterPro" id="IPR005537">
    <property type="entry name" value="RAMP_III_fam"/>
</dbReference>
<keyword evidence="4" id="KW-1185">Reference proteome</keyword>
<evidence type="ECO:0000313" key="3">
    <source>
        <dbReference type="EMBL" id="AKB80720.1"/>
    </source>
</evidence>
<reference evidence="3" key="1">
    <citation type="submission" date="2014-07" db="EMBL/GenBank/DDBJ databases">
        <title>Methanogenic archaea and the global carbon cycle.</title>
        <authorList>
            <person name="Henriksen J.R."/>
            <person name="Luke J."/>
            <person name="Reinhart S."/>
            <person name="Benedict M.N."/>
            <person name="Youngblut N.D."/>
            <person name="Metcalf M.E."/>
            <person name="Whitaker R.J."/>
            <person name="Metcalf W.W."/>
        </authorList>
    </citation>
    <scope>NUCLEOTIDE SEQUENCE [LARGE SCALE GENOMIC DNA]</scope>
    <source>
        <strain evidence="3">3</strain>
    </source>
</reference>
<protein>
    <submittedName>
        <fullName evidence="3">DUF324 domain containing Cmr2-like protein</fullName>
    </submittedName>
</protein>
<dbReference type="GeneID" id="24787578"/>
<dbReference type="GO" id="GO:0051607">
    <property type="term" value="P:defense response to virus"/>
    <property type="evidence" value="ECO:0007669"/>
    <property type="project" value="UniProtKB-KW"/>
</dbReference>
<dbReference type="AlphaFoldDB" id="A0A0E3WV99"/>
<sequence>METNFFDFYVEGERNSFWNVKLLSKSMQYKEVKKEAYQNAKDKYQNELYRSYDYFISNELKSLDILGLYKPDIEVKNLPRYSLLIQFKFKLKKPFYSNDDDDFYIIENSITKEHVFKIPMIRASSWKGNLRNTIIKINQIDKNPEDSNIIKRLFGYTTETGKNQKKGRLIFYPTYFDQIGLEIIAPHDRNSKTVKNPILYEVVPKGGSGFFSLFYIPFDLIGVENPNLEEIKEDYNQISNAIKKMMTTYGFGAKTSSGYGVVEDEIDCIVNISPYKLSAFDDMQKMIEGGLS</sequence>
<accession>A0A0E3WV99</accession>
<dbReference type="RefSeq" id="WP_196296984.1">
    <property type="nucleotide sequence ID" value="NZ_CP009517.1"/>
</dbReference>
<dbReference type="CDD" id="cd09726">
    <property type="entry name" value="RAMP_I_III"/>
    <property type="match status" value="1"/>
</dbReference>
<evidence type="ECO:0000313" key="4">
    <source>
        <dbReference type="Proteomes" id="UP000033066"/>
    </source>
</evidence>
<proteinExistence type="predicted"/>
<dbReference type="KEGG" id="mbak:MSBR3_0142"/>
<dbReference type="HOGENOM" id="CLU_057129_0_0_2"/>
<keyword evidence="1" id="KW-0051">Antiviral defense</keyword>
<feature type="domain" description="CRISPR type III-associated protein" evidence="2">
    <location>
        <begin position="105"/>
        <end position="263"/>
    </location>
</feature>
<dbReference type="PATRIC" id="fig|1434107.4.peg.179"/>
<evidence type="ECO:0000256" key="1">
    <source>
        <dbReference type="ARBA" id="ARBA00023118"/>
    </source>
</evidence>
<name>A0A0E3WV99_METBA</name>
<dbReference type="Proteomes" id="UP000033066">
    <property type="component" value="Chromosome"/>
</dbReference>
<dbReference type="EMBL" id="CP009517">
    <property type="protein sequence ID" value="AKB80720.1"/>
    <property type="molecule type" value="Genomic_DNA"/>
</dbReference>